<dbReference type="Pfam" id="PF23562">
    <property type="entry name" value="AMP-binding_C_3"/>
    <property type="match status" value="1"/>
</dbReference>
<organism evidence="4 5">
    <name type="scientific">Dermacoccus abyssi</name>
    <dbReference type="NCBI Taxonomy" id="322596"/>
    <lineage>
        <taxon>Bacteria</taxon>
        <taxon>Bacillati</taxon>
        <taxon>Actinomycetota</taxon>
        <taxon>Actinomycetes</taxon>
        <taxon>Micrococcales</taxon>
        <taxon>Dermacoccaceae</taxon>
        <taxon>Dermacoccus</taxon>
    </lineage>
</organism>
<dbReference type="SUPFAM" id="SSF56801">
    <property type="entry name" value="Acetyl-CoA synthetase-like"/>
    <property type="match status" value="1"/>
</dbReference>
<sequence>MQESCEPLLVPVRAEASLPQLLTTNATQRGDKVGYAVREGATWREITHREFLAEVEQLAKGFMASGVRPGDRVALMSHTRYEWTLVDLALLTAGAVVVPVYETSSADQISWILRDSGSIAAIVEDVDMARSIATVRDECPALRDVWQIDGGHLDELRQGAGDVSDAEMRARRDSLDAESMATIIYTSGTTGRPKGCVLTHGNFVALSQNALARMDALVNGEDNNGTMLFLPLAHVFARLIQYVAIASGTRLGHTSMTTLVDDLGTYRPSYLLAVPRVFEKVFAASRQRAVSDGKGRVFDTAADVATKHSQATNAGRRPSLLLRAKHAVFDRLVYAKLRAAFGGELRYSISGGAPLDASLAHFYNGIGLPVLEGYGLTETTAPASVNPPERLKIGTVGPACPGVCLRIAEDGEVLVKGINVFREYLGNPDATAEAKVDGWFRTGDLGSLDEEGYLTITGRKKDLIVTAGGKNVSPSRLEDALRSGSLVAEAVVVGDGRPFIAALLTLDEEALPAWANEHGVADLDPEQARTRPEVLEELQAAVDKANQLVSRAESIRKFTVLPEHLTEASGHLTPSLKVKRHVVLKDFAEQVDELYA</sequence>
<evidence type="ECO:0000313" key="5">
    <source>
        <dbReference type="Proteomes" id="UP000285376"/>
    </source>
</evidence>
<gene>
    <name evidence="4" type="ORF">D1832_13825</name>
</gene>
<dbReference type="Proteomes" id="UP000285376">
    <property type="component" value="Unassembled WGS sequence"/>
</dbReference>
<dbReference type="EMBL" id="QWLM01000022">
    <property type="protein sequence ID" value="RHW43907.1"/>
    <property type="molecule type" value="Genomic_DNA"/>
</dbReference>
<feature type="domain" description="AMP-dependent synthetase/ligase" evidence="3">
    <location>
        <begin position="24"/>
        <end position="425"/>
    </location>
</feature>
<evidence type="ECO:0000313" key="4">
    <source>
        <dbReference type="EMBL" id="RHW43907.1"/>
    </source>
</evidence>
<dbReference type="AlphaFoldDB" id="A0A417Z1E0"/>
<dbReference type="RefSeq" id="WP_118914883.1">
    <property type="nucleotide sequence ID" value="NZ_CBCRVH010000020.1"/>
</dbReference>
<dbReference type="Pfam" id="PF00501">
    <property type="entry name" value="AMP-binding"/>
    <property type="match status" value="1"/>
</dbReference>
<name>A0A417Z1E0_9MICO</name>
<proteinExistence type="predicted"/>
<evidence type="ECO:0000259" key="3">
    <source>
        <dbReference type="Pfam" id="PF00501"/>
    </source>
</evidence>
<dbReference type="InterPro" id="IPR000873">
    <property type="entry name" value="AMP-dep_synth/lig_dom"/>
</dbReference>
<dbReference type="PANTHER" id="PTHR43272:SF33">
    <property type="entry name" value="AMP-BINDING DOMAIN-CONTAINING PROTEIN-RELATED"/>
    <property type="match status" value="1"/>
</dbReference>
<keyword evidence="2" id="KW-0067">ATP-binding</keyword>
<dbReference type="CDD" id="cd05907">
    <property type="entry name" value="VL_LC_FACS_like"/>
    <property type="match status" value="1"/>
</dbReference>
<comment type="caution">
    <text evidence="4">The sequence shown here is derived from an EMBL/GenBank/DDBJ whole genome shotgun (WGS) entry which is preliminary data.</text>
</comment>
<keyword evidence="1" id="KW-0547">Nucleotide-binding</keyword>
<dbReference type="InterPro" id="IPR042099">
    <property type="entry name" value="ANL_N_sf"/>
</dbReference>
<dbReference type="GO" id="GO:0004467">
    <property type="term" value="F:long-chain fatty acid-CoA ligase activity"/>
    <property type="evidence" value="ECO:0007669"/>
    <property type="project" value="TreeGrafter"/>
</dbReference>
<reference evidence="4 5" key="1">
    <citation type="submission" date="2018-08" db="EMBL/GenBank/DDBJ databases">
        <title>Whole genome sequence analysis of Dermacoccus abyssi bacteria isolated from Deep Mariana trench Micromonospora spp reveals genes involved in the environmental adaptation and production of secondary metabolites.</title>
        <authorList>
            <person name="Abdel-Mageed W.M."/>
            <person name="Lehri B."/>
            <person name="Nouioui I."/>
            <person name="Goodfellow I."/>
            <person name="Jaspars M."/>
            <person name="Karlyshev A."/>
        </authorList>
    </citation>
    <scope>NUCLEOTIDE SEQUENCE [LARGE SCALE GENOMIC DNA]</scope>
    <source>
        <strain evidence="4 5">MT1.1</strain>
    </source>
</reference>
<accession>A0A417Z1E0</accession>
<evidence type="ECO:0000256" key="2">
    <source>
        <dbReference type="ARBA" id="ARBA00022840"/>
    </source>
</evidence>
<dbReference type="PROSITE" id="PS00455">
    <property type="entry name" value="AMP_BINDING"/>
    <property type="match status" value="1"/>
</dbReference>
<dbReference type="Gene3D" id="3.40.50.12780">
    <property type="entry name" value="N-terminal domain of ligase-like"/>
    <property type="match status" value="1"/>
</dbReference>
<dbReference type="InterPro" id="IPR020845">
    <property type="entry name" value="AMP-binding_CS"/>
</dbReference>
<dbReference type="PANTHER" id="PTHR43272">
    <property type="entry name" value="LONG-CHAIN-FATTY-ACID--COA LIGASE"/>
    <property type="match status" value="1"/>
</dbReference>
<dbReference type="GO" id="GO:0005524">
    <property type="term" value="F:ATP binding"/>
    <property type="evidence" value="ECO:0007669"/>
    <property type="project" value="UniProtKB-KW"/>
</dbReference>
<protein>
    <submittedName>
        <fullName evidence="4">Long-chain fatty acid--CoA ligase</fullName>
    </submittedName>
</protein>
<dbReference type="GO" id="GO:0016020">
    <property type="term" value="C:membrane"/>
    <property type="evidence" value="ECO:0007669"/>
    <property type="project" value="TreeGrafter"/>
</dbReference>
<keyword evidence="4" id="KW-0436">Ligase</keyword>
<evidence type="ECO:0000256" key="1">
    <source>
        <dbReference type="ARBA" id="ARBA00022741"/>
    </source>
</evidence>